<dbReference type="Proteomes" id="UP000275408">
    <property type="component" value="Unassembled WGS sequence"/>
</dbReference>
<dbReference type="OrthoDB" id="10394034at2759"/>
<dbReference type="EMBL" id="RCHS01001288">
    <property type="protein sequence ID" value="RMX54298.1"/>
    <property type="molecule type" value="Genomic_DNA"/>
</dbReference>
<keyword evidence="2" id="KW-1185">Reference proteome</keyword>
<evidence type="ECO:0000313" key="2">
    <source>
        <dbReference type="Proteomes" id="UP000275408"/>
    </source>
</evidence>
<accession>A0A3M6ULR1</accession>
<comment type="caution">
    <text evidence="1">The sequence shown here is derived from an EMBL/GenBank/DDBJ whole genome shotgun (WGS) entry which is preliminary data.</text>
</comment>
<sequence>MAQMGILVDREDGSRFALNYNQQTTENLFRSAKAPERLFRREEKLRMCLRSDYTDFYERKMDETERSSGRQRGRFNYDFVVEEETGLIIVGLSSGFSTFKTVDALRECLNGVRDDQIWLLETGTPIPEEFQVINDHLAHVKILPSEHASVTVEKFKERLAFTDRKTLGSRKESVAASLL</sequence>
<dbReference type="AlphaFoldDB" id="A0A3M6ULR1"/>
<gene>
    <name evidence="1" type="ORF">pdam_00011978</name>
</gene>
<name>A0A3M6ULR1_POCDA</name>
<organism evidence="1 2">
    <name type="scientific">Pocillopora damicornis</name>
    <name type="common">Cauliflower coral</name>
    <name type="synonym">Millepora damicornis</name>
    <dbReference type="NCBI Taxonomy" id="46731"/>
    <lineage>
        <taxon>Eukaryota</taxon>
        <taxon>Metazoa</taxon>
        <taxon>Cnidaria</taxon>
        <taxon>Anthozoa</taxon>
        <taxon>Hexacorallia</taxon>
        <taxon>Scleractinia</taxon>
        <taxon>Astrocoeniina</taxon>
        <taxon>Pocilloporidae</taxon>
        <taxon>Pocillopora</taxon>
    </lineage>
</organism>
<feature type="non-terminal residue" evidence="1">
    <location>
        <position position="179"/>
    </location>
</feature>
<proteinExistence type="predicted"/>
<reference evidence="1 2" key="1">
    <citation type="journal article" date="2018" name="Sci. Rep.">
        <title>Comparative analysis of the Pocillopora damicornis genome highlights role of immune system in coral evolution.</title>
        <authorList>
            <person name="Cunning R."/>
            <person name="Bay R.A."/>
            <person name="Gillette P."/>
            <person name="Baker A.C."/>
            <person name="Traylor-Knowles N."/>
        </authorList>
    </citation>
    <scope>NUCLEOTIDE SEQUENCE [LARGE SCALE GENOMIC DNA]</scope>
    <source>
        <strain evidence="1">RSMAS</strain>
        <tissue evidence="1">Whole animal</tissue>
    </source>
</reference>
<evidence type="ECO:0000313" key="1">
    <source>
        <dbReference type="EMBL" id="RMX54298.1"/>
    </source>
</evidence>
<protein>
    <submittedName>
        <fullName evidence="1">Uncharacterized protein</fullName>
    </submittedName>
</protein>